<reference evidence="1" key="2">
    <citation type="submission" date="2007-04" db="EMBL/GenBank/DDBJ databases">
        <title>The genome of the human body louse.</title>
        <authorList>
            <consortium name="The Human Body Louse Genome Consortium"/>
            <person name="Kirkness E."/>
            <person name="Walenz B."/>
            <person name="Hass B."/>
            <person name="Bruggner R."/>
            <person name="Strausberg R."/>
        </authorList>
    </citation>
    <scope>NUCLEOTIDE SEQUENCE</scope>
    <source>
        <strain evidence="1">USDA</strain>
    </source>
</reference>
<reference evidence="2" key="3">
    <citation type="submission" date="2021-02" db="UniProtKB">
        <authorList>
            <consortium name="EnsemblMetazoa"/>
        </authorList>
    </citation>
    <scope>IDENTIFICATION</scope>
    <source>
        <strain evidence="2">USDA</strain>
    </source>
</reference>
<protein>
    <submittedName>
        <fullName evidence="1 2">Uncharacterized protein</fullName>
    </submittedName>
</protein>
<sequence>MSSMSDVFLKFQSILNDLGPPINPECDPNITIALRPQLCFIRDEIYMENKAFITVRFFITKFQKKKKKNGGKNSTLITIFYRFRFDEQL</sequence>
<dbReference type="EnsemblMetazoa" id="PHUM103580-RA">
    <property type="protein sequence ID" value="PHUM103580-PA"/>
    <property type="gene ID" value="PHUM103580"/>
</dbReference>
<dbReference type="EMBL" id="DS235070">
    <property type="protein sequence ID" value="EEB11270.1"/>
    <property type="molecule type" value="Genomic_DNA"/>
</dbReference>
<evidence type="ECO:0000313" key="1">
    <source>
        <dbReference type="EMBL" id="EEB11270.1"/>
    </source>
</evidence>
<proteinExistence type="predicted"/>
<reference evidence="1" key="1">
    <citation type="submission" date="2007-04" db="EMBL/GenBank/DDBJ databases">
        <title>Annotation of Pediculus humanus corporis strain USDA.</title>
        <authorList>
            <person name="Kirkness E."/>
            <person name="Hannick L."/>
            <person name="Hass B."/>
            <person name="Bruggner R."/>
            <person name="Lawson D."/>
            <person name="Bidwell S."/>
            <person name="Joardar V."/>
            <person name="Caler E."/>
            <person name="Walenz B."/>
            <person name="Inman J."/>
            <person name="Schobel S."/>
            <person name="Galinsky K."/>
            <person name="Amedeo P."/>
            <person name="Strausberg R."/>
        </authorList>
    </citation>
    <scope>NUCLEOTIDE SEQUENCE</scope>
    <source>
        <strain evidence="1">USDA</strain>
    </source>
</reference>
<accession>E0VD14</accession>
<dbReference type="CTD" id="8238131"/>
<dbReference type="GeneID" id="8238131"/>
<name>E0VD14_PEDHC</name>
<dbReference type="VEuPathDB" id="VectorBase:PHUM103580"/>
<dbReference type="AlphaFoldDB" id="E0VD14"/>
<evidence type="ECO:0000313" key="2">
    <source>
        <dbReference type="EnsemblMetazoa" id="PHUM103580-PA"/>
    </source>
</evidence>
<gene>
    <name evidence="2" type="primary">8238131</name>
    <name evidence="1" type="ORF">Phum_PHUM103580</name>
</gene>
<dbReference type="EMBL" id="AAZO01001233">
    <property type="status" value="NOT_ANNOTATED_CDS"/>
    <property type="molecule type" value="Genomic_DNA"/>
</dbReference>
<organism>
    <name type="scientific">Pediculus humanus subsp. corporis</name>
    <name type="common">Body louse</name>
    <dbReference type="NCBI Taxonomy" id="121224"/>
    <lineage>
        <taxon>Eukaryota</taxon>
        <taxon>Metazoa</taxon>
        <taxon>Ecdysozoa</taxon>
        <taxon>Arthropoda</taxon>
        <taxon>Hexapoda</taxon>
        <taxon>Insecta</taxon>
        <taxon>Pterygota</taxon>
        <taxon>Neoptera</taxon>
        <taxon>Paraneoptera</taxon>
        <taxon>Psocodea</taxon>
        <taxon>Troctomorpha</taxon>
        <taxon>Phthiraptera</taxon>
        <taxon>Anoplura</taxon>
        <taxon>Pediculidae</taxon>
        <taxon>Pediculus</taxon>
    </lineage>
</organism>
<dbReference type="Proteomes" id="UP000009046">
    <property type="component" value="Unassembled WGS sequence"/>
</dbReference>
<evidence type="ECO:0000313" key="3">
    <source>
        <dbReference type="Proteomes" id="UP000009046"/>
    </source>
</evidence>
<dbReference type="InParanoid" id="E0VD14"/>
<dbReference type="RefSeq" id="XP_002424008.1">
    <property type="nucleotide sequence ID" value="XM_002423963.1"/>
</dbReference>
<keyword evidence="3" id="KW-1185">Reference proteome</keyword>
<dbReference type="HOGENOM" id="CLU_2457471_0_0_1"/>
<dbReference type="KEGG" id="phu:Phum_PHUM103580"/>